<organism evidence="3 4">
    <name type="scientific">Mycolicibacterium thermoresistibile</name>
    <name type="common">Mycobacterium thermoresistibile</name>
    <dbReference type="NCBI Taxonomy" id="1797"/>
    <lineage>
        <taxon>Bacteria</taxon>
        <taxon>Bacillati</taxon>
        <taxon>Actinomycetota</taxon>
        <taxon>Actinomycetes</taxon>
        <taxon>Mycobacteriales</taxon>
        <taxon>Mycobacteriaceae</taxon>
        <taxon>Mycolicibacterium</taxon>
    </lineage>
</organism>
<evidence type="ECO:0000313" key="3">
    <source>
        <dbReference type="EMBL" id="GAT13634.1"/>
    </source>
</evidence>
<dbReference type="PRINTS" id="PR01438">
    <property type="entry name" value="UNVRSLSTRESS"/>
</dbReference>
<dbReference type="EMBL" id="BCTB01000003">
    <property type="protein sequence ID" value="GAT13634.1"/>
    <property type="molecule type" value="Genomic_DNA"/>
</dbReference>
<dbReference type="Gene3D" id="3.40.50.620">
    <property type="entry name" value="HUPs"/>
    <property type="match status" value="2"/>
</dbReference>
<dbReference type="SUPFAM" id="SSF52402">
    <property type="entry name" value="Adenine nucleotide alpha hydrolases-like"/>
    <property type="match status" value="2"/>
</dbReference>
<dbReference type="Proteomes" id="UP000069654">
    <property type="component" value="Unassembled WGS sequence"/>
</dbReference>
<dbReference type="AlphaFoldDB" id="A0A100XBS6"/>
<dbReference type="InterPro" id="IPR006016">
    <property type="entry name" value="UspA"/>
</dbReference>
<reference evidence="3 4" key="1">
    <citation type="journal article" date="2016" name="Genome Announc.">
        <title>Draft Genome Sequences of Five Rapidly Growing Mycobacterium Species, M. thermoresistibile, M. fortuitum subsp. acetamidolyticum, M. canariasense, M. brisbanense, and M. novocastrense.</title>
        <authorList>
            <person name="Katahira K."/>
            <person name="Ogura Y."/>
            <person name="Gotoh Y."/>
            <person name="Hayashi T."/>
        </authorList>
    </citation>
    <scope>NUCLEOTIDE SEQUENCE [LARGE SCALE GENOMIC DNA]</scope>
    <source>
        <strain evidence="3 4">JCM6362</strain>
    </source>
</reference>
<dbReference type="OrthoDB" id="3174546at2"/>
<proteinExistence type="inferred from homology"/>
<evidence type="ECO:0000259" key="2">
    <source>
        <dbReference type="Pfam" id="PF00582"/>
    </source>
</evidence>
<dbReference type="InterPro" id="IPR014729">
    <property type="entry name" value="Rossmann-like_a/b/a_fold"/>
</dbReference>
<accession>A0A100XBS6</accession>
<reference evidence="4" key="2">
    <citation type="submission" date="2016-02" db="EMBL/GenBank/DDBJ databases">
        <title>Draft genome sequence of five rapidly growing Mycobacterium species.</title>
        <authorList>
            <person name="Katahira K."/>
            <person name="Gotou Y."/>
            <person name="Iida K."/>
            <person name="Ogura Y."/>
            <person name="Hayashi T."/>
        </authorList>
    </citation>
    <scope>NUCLEOTIDE SEQUENCE [LARGE SCALE GENOMIC DNA]</scope>
    <source>
        <strain evidence="4">JCM6362</strain>
    </source>
</reference>
<dbReference type="InterPro" id="IPR006015">
    <property type="entry name" value="Universal_stress_UspA"/>
</dbReference>
<evidence type="ECO:0000313" key="4">
    <source>
        <dbReference type="Proteomes" id="UP000069654"/>
    </source>
</evidence>
<dbReference type="RefSeq" id="WP_003928093.1">
    <property type="nucleotide sequence ID" value="NZ_BCTB01000003.1"/>
</dbReference>
<dbReference type="OMA" id="HIPAFYY"/>
<name>A0A100XBS6_MYCTH</name>
<gene>
    <name evidence="3" type="ORF">RMCT_0605</name>
</gene>
<comment type="similarity">
    <text evidence="1">Belongs to the universal stress protein A family.</text>
</comment>
<dbReference type="PANTHER" id="PTHR46268:SF6">
    <property type="entry name" value="UNIVERSAL STRESS PROTEIN UP12"/>
    <property type="match status" value="1"/>
</dbReference>
<dbReference type="Pfam" id="PF00582">
    <property type="entry name" value="Usp"/>
    <property type="match status" value="2"/>
</dbReference>
<dbReference type="STRING" id="1797.RMCT_0605"/>
<feature type="domain" description="UspA" evidence="2">
    <location>
        <begin position="158"/>
        <end position="289"/>
    </location>
</feature>
<comment type="caution">
    <text evidence="3">The sequence shown here is derived from an EMBL/GenBank/DDBJ whole genome shotgun (WGS) entry which is preliminary data.</text>
</comment>
<dbReference type="PANTHER" id="PTHR46268">
    <property type="entry name" value="STRESS RESPONSE PROTEIN NHAX"/>
    <property type="match status" value="1"/>
</dbReference>
<sequence length="291" mass="30684">MAIPAIQDSIVAGVDGSPSSAAAVEWAARNAALRDRPLVLVHVVPSPMVTTAPWPQLPLPDDAFRVMQEEGERLLAQARAAAEQAGAGEVRTAVLQAGIVGTLTELSRDADRIVVGSRGQTALGRMLLGSVSTGLVHQAECPVVIVRDGDQPPGDAPVLVGIDGSPASELATEVAFEEASVRQVELVALHGWRDTSLFHYPGLDTESLQTQAEAVLAERLAGWQERYPDVTVRRVVVAEHPARALVQRAEEAQLVVVGSRGRSGLTGKLLGSVSTGVVHSVRVPVMVARPR</sequence>
<protein>
    <recommendedName>
        <fullName evidence="2">UspA domain-containing protein</fullName>
    </recommendedName>
</protein>
<evidence type="ECO:0000256" key="1">
    <source>
        <dbReference type="ARBA" id="ARBA00008791"/>
    </source>
</evidence>
<feature type="domain" description="UspA" evidence="2">
    <location>
        <begin position="9"/>
        <end position="147"/>
    </location>
</feature>